<organism evidence="2 3">
    <name type="scientific">Seonamhaeicola marinus</name>
    <dbReference type="NCBI Taxonomy" id="1912246"/>
    <lineage>
        <taxon>Bacteria</taxon>
        <taxon>Pseudomonadati</taxon>
        <taxon>Bacteroidota</taxon>
        <taxon>Flavobacteriia</taxon>
        <taxon>Flavobacteriales</taxon>
        <taxon>Flavobacteriaceae</taxon>
    </lineage>
</organism>
<feature type="non-terminal residue" evidence="2">
    <location>
        <position position="72"/>
    </location>
</feature>
<feature type="domain" description="DUS-like FMN-binding" evidence="1">
    <location>
        <begin position="1"/>
        <end position="67"/>
    </location>
</feature>
<protein>
    <submittedName>
        <fullName evidence="2">tRNA dihydrouridine synthase DusB</fullName>
    </submittedName>
</protein>
<dbReference type="EMBL" id="VSDQ01000198">
    <property type="protein sequence ID" value="TYA90816.1"/>
    <property type="molecule type" value="Genomic_DNA"/>
</dbReference>
<proteinExistence type="predicted"/>
<keyword evidence="3" id="KW-1185">Reference proteome</keyword>
<gene>
    <name evidence="2" type="ORF">FUA24_03000</name>
</gene>
<dbReference type="GO" id="GO:0017150">
    <property type="term" value="F:tRNA dihydrouridine synthase activity"/>
    <property type="evidence" value="ECO:0007669"/>
    <property type="project" value="TreeGrafter"/>
</dbReference>
<dbReference type="Pfam" id="PF01207">
    <property type="entry name" value="Dus"/>
    <property type="match status" value="1"/>
</dbReference>
<dbReference type="RefSeq" id="WP_187388140.1">
    <property type="nucleotide sequence ID" value="NZ_VSDQ01000198.1"/>
</dbReference>
<name>A0A5D0J561_9FLAO</name>
<feature type="non-terminal residue" evidence="2">
    <location>
        <position position="1"/>
    </location>
</feature>
<dbReference type="GO" id="GO:0003723">
    <property type="term" value="F:RNA binding"/>
    <property type="evidence" value="ECO:0007669"/>
    <property type="project" value="TreeGrafter"/>
</dbReference>
<dbReference type="Proteomes" id="UP000323930">
    <property type="component" value="Unassembled WGS sequence"/>
</dbReference>
<dbReference type="PANTHER" id="PTHR45846">
    <property type="entry name" value="TRNA-DIHYDROURIDINE(47) SYNTHASE [NAD(P)(+)]-LIKE"/>
    <property type="match status" value="1"/>
</dbReference>
<reference evidence="2 3" key="1">
    <citation type="submission" date="2019-08" db="EMBL/GenBank/DDBJ databases">
        <title>Seonamhaeicola sediminis sp. nov., isolated from marine sediment.</title>
        <authorList>
            <person name="Cao W.R."/>
        </authorList>
    </citation>
    <scope>NUCLEOTIDE SEQUENCE [LARGE SCALE GENOMIC DNA]</scope>
    <source>
        <strain evidence="2 3">B011</strain>
    </source>
</reference>
<evidence type="ECO:0000313" key="2">
    <source>
        <dbReference type="EMBL" id="TYA90816.1"/>
    </source>
</evidence>
<dbReference type="AlphaFoldDB" id="A0A5D0J561"/>
<comment type="caution">
    <text evidence="2">The sequence shown here is derived from an EMBL/GenBank/DDBJ whole genome shotgun (WGS) entry which is preliminary data.</text>
</comment>
<evidence type="ECO:0000313" key="3">
    <source>
        <dbReference type="Proteomes" id="UP000323930"/>
    </source>
</evidence>
<dbReference type="PANTHER" id="PTHR45846:SF1">
    <property type="entry name" value="TRNA-DIHYDROURIDINE(47) SYNTHASE [NAD(P)(+)]-LIKE"/>
    <property type="match status" value="1"/>
</dbReference>
<sequence>GDVDSPEKAAEMRDSYGLDGAMIGRASIGNPWFFKQVKHYFKTGTYLPPISLEERVEAARRHLQMSIDWKGE</sequence>
<evidence type="ECO:0000259" key="1">
    <source>
        <dbReference type="Pfam" id="PF01207"/>
    </source>
</evidence>
<accession>A0A5D0J561</accession>
<dbReference type="InterPro" id="IPR013785">
    <property type="entry name" value="Aldolase_TIM"/>
</dbReference>
<dbReference type="SUPFAM" id="SSF51395">
    <property type="entry name" value="FMN-linked oxidoreductases"/>
    <property type="match status" value="1"/>
</dbReference>
<dbReference type="InterPro" id="IPR035587">
    <property type="entry name" value="DUS-like_FMN-bd"/>
</dbReference>
<dbReference type="Gene3D" id="3.20.20.70">
    <property type="entry name" value="Aldolase class I"/>
    <property type="match status" value="1"/>
</dbReference>